<comment type="subcellular location">
    <subcellularLocation>
        <location evidence="1">Membrane</location>
        <topology evidence="1">Single-pass membrane protein</topology>
    </subcellularLocation>
</comment>
<keyword evidence="7 9" id="KW-1015">Disulfide bond</keyword>
<evidence type="ECO:0000313" key="14">
    <source>
        <dbReference type="Proteomes" id="UP001501920"/>
    </source>
</evidence>
<proteinExistence type="predicted"/>
<feature type="disulfide bond" evidence="9">
    <location>
        <begin position="402"/>
        <end position="412"/>
    </location>
</feature>
<keyword evidence="6" id="KW-0472">Membrane</keyword>
<dbReference type="PANTHER" id="PTHR19331">
    <property type="entry name" value="SCAVENGER RECEPTOR DOMAIN-CONTAINING"/>
    <property type="match status" value="1"/>
</dbReference>
<organism evidence="13 14">
    <name type="scientific">Pygocentrus nattereri</name>
    <name type="common">Red-bellied piranha</name>
    <dbReference type="NCBI Taxonomy" id="42514"/>
    <lineage>
        <taxon>Eukaryota</taxon>
        <taxon>Metazoa</taxon>
        <taxon>Chordata</taxon>
        <taxon>Craniata</taxon>
        <taxon>Vertebrata</taxon>
        <taxon>Euteleostomi</taxon>
        <taxon>Actinopterygii</taxon>
        <taxon>Neopterygii</taxon>
        <taxon>Teleostei</taxon>
        <taxon>Ostariophysi</taxon>
        <taxon>Characiformes</taxon>
        <taxon>Characoidei</taxon>
        <taxon>Pygocentrus</taxon>
    </lineage>
</organism>
<keyword evidence="2" id="KW-0812">Transmembrane</keyword>
<feature type="domain" description="Ig-like" evidence="12">
    <location>
        <begin position="733"/>
        <end position="826"/>
    </location>
</feature>
<dbReference type="SUPFAM" id="SSF48726">
    <property type="entry name" value="Immunoglobulin"/>
    <property type="match status" value="1"/>
</dbReference>
<name>A0A3B4BMB9_PYGNA</name>
<feature type="disulfide bond" evidence="9">
    <location>
        <begin position="304"/>
        <end position="314"/>
    </location>
</feature>
<dbReference type="PANTHER" id="PTHR19331:SF487">
    <property type="entry name" value="SOLUBLE SCAVENGER RECEPTOR CYSTEINE-RICH DOMAIN-CONTAINING PROTEIN SSC5D"/>
    <property type="match status" value="1"/>
</dbReference>
<dbReference type="SUPFAM" id="SSF56487">
    <property type="entry name" value="SRCR-like"/>
    <property type="match status" value="7"/>
</dbReference>
<evidence type="ECO:0000256" key="9">
    <source>
        <dbReference type="PROSITE-ProRule" id="PRU00196"/>
    </source>
</evidence>
<evidence type="ECO:0000256" key="2">
    <source>
        <dbReference type="ARBA" id="ARBA00022692"/>
    </source>
</evidence>
<reference evidence="13" key="2">
    <citation type="submission" date="2025-08" db="UniProtKB">
        <authorList>
            <consortium name="Ensembl"/>
        </authorList>
    </citation>
    <scope>IDENTIFICATION</scope>
</reference>
<feature type="domain" description="SRCR" evidence="11">
    <location>
        <begin position="133"/>
        <end position="232"/>
    </location>
</feature>
<feature type="domain" description="SRCR" evidence="11">
    <location>
        <begin position="334"/>
        <end position="433"/>
    </location>
</feature>
<dbReference type="Gene3D" id="3.10.250.10">
    <property type="entry name" value="SRCR-like domain"/>
    <property type="match status" value="7"/>
</dbReference>
<dbReference type="PRINTS" id="PR00258">
    <property type="entry name" value="SPERACTRCPTR"/>
</dbReference>
<feature type="disulfide bond" evidence="9">
    <location>
        <begin position="97"/>
        <end position="107"/>
    </location>
</feature>
<feature type="chain" id="PRO_5043725015" description="Deleted in malignant brain tumors 1 protein-like" evidence="10">
    <location>
        <begin position="26"/>
        <end position="868"/>
    </location>
</feature>
<dbReference type="InterPro" id="IPR007110">
    <property type="entry name" value="Ig-like_dom"/>
</dbReference>
<feature type="disulfide bond" evidence="9">
    <location>
        <begin position="201"/>
        <end position="211"/>
    </location>
</feature>
<dbReference type="InterPro" id="IPR001190">
    <property type="entry name" value="SRCR"/>
</dbReference>
<dbReference type="SMART" id="SM00202">
    <property type="entry name" value="SR"/>
    <property type="match status" value="7"/>
</dbReference>
<keyword evidence="4" id="KW-0677">Repeat</keyword>
<evidence type="ECO:0008006" key="15">
    <source>
        <dbReference type="Google" id="ProtNLM"/>
    </source>
</evidence>
<evidence type="ECO:0000256" key="10">
    <source>
        <dbReference type="SAM" id="SignalP"/>
    </source>
</evidence>
<comment type="caution">
    <text evidence="9">Lacks conserved residue(s) required for the propagation of feature annotation.</text>
</comment>
<feature type="disulfide bond" evidence="9">
    <location>
        <begin position="505"/>
        <end position="515"/>
    </location>
</feature>
<feature type="signal peptide" evidence="10">
    <location>
        <begin position="1"/>
        <end position="25"/>
    </location>
</feature>
<dbReference type="FunFam" id="3.10.250.10:FF:000013">
    <property type="entry name" value="CD163 molecule like 1"/>
    <property type="match status" value="3"/>
</dbReference>
<dbReference type="Pfam" id="PF00530">
    <property type="entry name" value="SRCR"/>
    <property type="match status" value="7"/>
</dbReference>
<evidence type="ECO:0000256" key="1">
    <source>
        <dbReference type="ARBA" id="ARBA00004167"/>
    </source>
</evidence>
<evidence type="ECO:0000313" key="13">
    <source>
        <dbReference type="Ensembl" id="ENSPNAP00000000708.2"/>
    </source>
</evidence>
<evidence type="ECO:0000259" key="11">
    <source>
        <dbReference type="PROSITE" id="PS50287"/>
    </source>
</evidence>
<dbReference type="GeneTree" id="ENSGT00940000163299"/>
<keyword evidence="14" id="KW-1185">Reference proteome</keyword>
<dbReference type="Proteomes" id="UP001501920">
    <property type="component" value="Chromosome 22"/>
</dbReference>
<keyword evidence="8" id="KW-0325">Glycoprotein</keyword>
<dbReference type="Pfam" id="PF13895">
    <property type="entry name" value="Ig_2"/>
    <property type="match status" value="1"/>
</dbReference>
<evidence type="ECO:0000256" key="3">
    <source>
        <dbReference type="ARBA" id="ARBA00022729"/>
    </source>
</evidence>
<dbReference type="InterPro" id="IPR036179">
    <property type="entry name" value="Ig-like_dom_sf"/>
</dbReference>
<dbReference type="GO" id="GO:0016020">
    <property type="term" value="C:membrane"/>
    <property type="evidence" value="ECO:0007669"/>
    <property type="project" value="UniProtKB-SubCell"/>
</dbReference>
<reference evidence="13" key="3">
    <citation type="submission" date="2025-09" db="UniProtKB">
        <authorList>
            <consortium name="Ensembl"/>
        </authorList>
    </citation>
    <scope>IDENTIFICATION</scope>
</reference>
<feature type="domain" description="SRCR" evidence="11">
    <location>
        <begin position="634"/>
        <end position="727"/>
    </location>
</feature>
<dbReference type="Ensembl" id="ENSPNAT00000013388.2">
    <property type="protein sequence ID" value="ENSPNAP00000000708.2"/>
    <property type="gene ID" value="ENSPNAG00000007676.2"/>
</dbReference>
<evidence type="ECO:0000256" key="4">
    <source>
        <dbReference type="ARBA" id="ARBA00022737"/>
    </source>
</evidence>
<evidence type="ECO:0000259" key="12">
    <source>
        <dbReference type="PROSITE" id="PS50835"/>
    </source>
</evidence>
<dbReference type="PROSITE" id="PS50287">
    <property type="entry name" value="SRCR_2"/>
    <property type="match status" value="7"/>
</dbReference>
<feature type="disulfide bond" evidence="9">
    <location>
        <begin position="601"/>
        <end position="611"/>
    </location>
</feature>
<dbReference type="InterPro" id="IPR013783">
    <property type="entry name" value="Ig-like_fold"/>
</dbReference>
<feature type="domain" description="SRCR" evidence="11">
    <location>
        <begin position="438"/>
        <end position="530"/>
    </location>
</feature>
<dbReference type="GeneID" id="108411398"/>
<sequence length="868" mass="94519">MMELQRPAALLTAVILMVVCSTAEMAGVRLVDGDGHCSGMPQVLYEGNWSIVDSVLFDYRNAMVVCRELNCGNAVNVTFRENVRKEDTNDAFLSIACEGKESAFSQCKQRDQDPLDRINNIIHSTDAICSDSVRLVDGAGLCSGRLEVKSHQSWTSVCETGFDQQDAEVVCRELGCGTPLTLQGALFGEGKHPFGTKDFQCKGTENRLLTCSTSEREEHTCALGKAVGLTCSEPDDVKLVGGSSRCAGTVKVFHTGEWRSVTAVQWSIKEAAVVCRQLDCGSAVAASRRSSGGPERPWSVQIECEGSESALRECRSYYNRHIWYRAEVICSDAVRLVDGAGRCSGRVEVKPHQSWTSVCETGFDQQDAEVVCRELGCGSPLTLQGALFGEGKHPFGTKEFQCRGTEDHLLKCSTSEREQHTCALGKAVGLTCSEPADVRMVGGSSRCAGNVEMFNSGEWRKVISDTWPMRAAAVVCRQLDCGSVASATNKKSAMDMRRPSVGVKCTGSESALRECWNTYDSGYQLEVICSDSVRLVDGDGLCSGRLEVKSHQSWTSVCETGFDQQDAEVVCRELGCGTPVNLQGALFGEGKHPFGTKDFQCKGTENSLLTCSTSEREEHTCAHGKAVGLTCQYVKLVDGSSRCAGTVMLYDKKWRTVEGNAWSIKDAAVVCRQLDCGSAVAVTNKNLEMTTSKDDVRISCSGSESGLKECAVHDISWSLSSAGVICSGLLVKPTISLSTTIRGSRDNQEPEVVRGDSFTITCSTQPQYPGGSFHLKLPWNNRSHTETAVNHSASFLFPTADDSHQGTYSCVYQNQVIFQTENYRVTEGQWPNMKWSHGSFIHNFTSESEPLSLIVTAFSRAEDQKDVE</sequence>
<dbReference type="InterPro" id="IPR036772">
    <property type="entry name" value="SRCR-like_dom_sf"/>
</dbReference>
<reference evidence="13 14" key="1">
    <citation type="submission" date="2020-10" db="EMBL/GenBank/DDBJ databases">
        <title>Pygocentrus nattereri (red-bellied piranha) genome, fPygNat1, primary haplotype.</title>
        <authorList>
            <person name="Myers G."/>
            <person name="Meyer A."/>
            <person name="Karagic N."/>
            <person name="Pippel M."/>
            <person name="Winkler S."/>
            <person name="Tracey A."/>
            <person name="Wood J."/>
            <person name="Formenti G."/>
            <person name="Howe K."/>
            <person name="Fedrigo O."/>
            <person name="Jarvis E.D."/>
        </authorList>
    </citation>
    <scope>NUCLEOTIDE SEQUENCE [LARGE SCALE GENOMIC DNA]</scope>
</reference>
<evidence type="ECO:0000256" key="6">
    <source>
        <dbReference type="ARBA" id="ARBA00023136"/>
    </source>
</evidence>
<dbReference type="AlphaFoldDB" id="A0A3B4BMB9"/>
<feature type="disulfide bond" evidence="9">
    <location>
        <begin position="700"/>
        <end position="710"/>
    </location>
</feature>
<evidence type="ECO:0000256" key="5">
    <source>
        <dbReference type="ARBA" id="ARBA00022989"/>
    </source>
</evidence>
<dbReference type="FunFam" id="3.10.250.10:FF:000016">
    <property type="entry name" value="Scavenger receptor cysteine-rich protein type 12"/>
    <property type="match status" value="4"/>
</dbReference>
<dbReference type="OMA" id="DVHTPRW"/>
<accession>A0A3B4BMB9</accession>
<feature type="domain" description="SRCR" evidence="11">
    <location>
        <begin position="28"/>
        <end position="130"/>
    </location>
</feature>
<keyword evidence="5" id="KW-1133">Transmembrane helix</keyword>
<dbReference type="PROSITE" id="PS50835">
    <property type="entry name" value="IG_LIKE"/>
    <property type="match status" value="1"/>
</dbReference>
<dbReference type="Gene3D" id="2.60.40.10">
    <property type="entry name" value="Immunoglobulins"/>
    <property type="match status" value="1"/>
</dbReference>
<keyword evidence="3 10" id="KW-0732">Signal</keyword>
<evidence type="ECO:0000256" key="8">
    <source>
        <dbReference type="ARBA" id="ARBA00023180"/>
    </source>
</evidence>
<evidence type="ECO:0000256" key="7">
    <source>
        <dbReference type="ARBA" id="ARBA00023157"/>
    </source>
</evidence>
<protein>
    <recommendedName>
        <fullName evidence="15">Deleted in malignant brain tumors 1 protein-like</fullName>
    </recommendedName>
</protein>
<feature type="domain" description="SRCR" evidence="11">
    <location>
        <begin position="237"/>
        <end position="331"/>
    </location>
</feature>
<dbReference type="RefSeq" id="XP_017538437.2">
    <property type="nucleotide sequence ID" value="XM_017682948.2"/>
</dbReference>
<feature type="domain" description="SRCR" evidence="11">
    <location>
        <begin position="533"/>
        <end position="632"/>
    </location>
</feature>